<dbReference type="Gene3D" id="3.40.980.10">
    <property type="entry name" value="MoaB/Mog-like domain"/>
    <property type="match status" value="1"/>
</dbReference>
<evidence type="ECO:0000256" key="2">
    <source>
        <dbReference type="ARBA" id="ARBA00002901"/>
    </source>
</evidence>
<dbReference type="NCBIfam" id="TIGR00177">
    <property type="entry name" value="molyb_syn"/>
    <property type="match status" value="1"/>
</dbReference>
<dbReference type="GO" id="GO:0005829">
    <property type="term" value="C:cytosol"/>
    <property type="evidence" value="ECO:0007669"/>
    <property type="project" value="TreeGrafter"/>
</dbReference>
<feature type="domain" description="MoaB/Mog" evidence="14">
    <location>
        <begin position="180"/>
        <end position="317"/>
    </location>
</feature>
<name>A0A154BN12_ANASB</name>
<dbReference type="SMART" id="SM00852">
    <property type="entry name" value="MoCF_biosynth"/>
    <property type="match status" value="1"/>
</dbReference>
<dbReference type="InterPro" id="IPR038987">
    <property type="entry name" value="MoeA-like"/>
</dbReference>
<dbReference type="PANTHER" id="PTHR10192:SF5">
    <property type="entry name" value="GEPHYRIN"/>
    <property type="match status" value="1"/>
</dbReference>
<dbReference type="PANTHER" id="PTHR10192">
    <property type="entry name" value="MOLYBDOPTERIN BIOSYNTHESIS PROTEIN"/>
    <property type="match status" value="1"/>
</dbReference>
<dbReference type="EC" id="2.10.1.1" evidence="5 13"/>
<dbReference type="EMBL" id="LSGP01000025">
    <property type="protein sequence ID" value="KYZ75240.1"/>
    <property type="molecule type" value="Genomic_DNA"/>
</dbReference>
<dbReference type="Gene3D" id="2.170.190.11">
    <property type="entry name" value="Molybdopterin biosynthesis moea protein, domain 3"/>
    <property type="match status" value="1"/>
</dbReference>
<dbReference type="SUPFAM" id="SSF63882">
    <property type="entry name" value="MoeA N-terminal region -like"/>
    <property type="match status" value="1"/>
</dbReference>
<dbReference type="Gene3D" id="2.40.340.10">
    <property type="entry name" value="MoeA, C-terminal, domain IV"/>
    <property type="match status" value="1"/>
</dbReference>
<dbReference type="Gene3D" id="3.90.105.10">
    <property type="entry name" value="Molybdopterin biosynthesis moea protein, domain 2"/>
    <property type="match status" value="1"/>
</dbReference>
<evidence type="ECO:0000256" key="3">
    <source>
        <dbReference type="ARBA" id="ARBA00005046"/>
    </source>
</evidence>
<dbReference type="SUPFAM" id="SSF53218">
    <property type="entry name" value="Molybdenum cofactor biosynthesis proteins"/>
    <property type="match status" value="1"/>
</dbReference>
<comment type="similarity">
    <text evidence="4 13">Belongs to the MoeA family.</text>
</comment>
<dbReference type="Pfam" id="PF00994">
    <property type="entry name" value="MoCF_biosynth"/>
    <property type="match status" value="1"/>
</dbReference>
<reference evidence="15 16" key="1">
    <citation type="submission" date="2016-02" db="EMBL/GenBank/DDBJ databases">
        <title>Anaerosporomusa subterraneum gen. nov., sp. nov., a spore-forming obligate anaerobe isolated from saprolite.</title>
        <authorList>
            <person name="Choi J.K."/>
            <person name="Shah M."/>
            <person name="Yee N."/>
        </authorList>
    </citation>
    <scope>NUCLEOTIDE SEQUENCE [LARGE SCALE GENOMIC DNA]</scope>
    <source>
        <strain evidence="15 16">RU4</strain>
    </source>
</reference>
<comment type="function">
    <text evidence="2 13">Catalyzes the insertion of molybdate into adenylated molybdopterin with the concomitant release of AMP.</text>
</comment>
<keyword evidence="16" id="KW-1185">Reference proteome</keyword>
<evidence type="ECO:0000256" key="1">
    <source>
        <dbReference type="ARBA" id="ARBA00001946"/>
    </source>
</evidence>
<dbReference type="STRING" id="1794912.AXX12_13835"/>
<organism evidence="15 16">
    <name type="scientific">Anaerosporomusa subterranea</name>
    <dbReference type="NCBI Taxonomy" id="1794912"/>
    <lineage>
        <taxon>Bacteria</taxon>
        <taxon>Bacillati</taxon>
        <taxon>Bacillota</taxon>
        <taxon>Negativicutes</taxon>
        <taxon>Acetonemataceae</taxon>
        <taxon>Anaerosporomusa</taxon>
    </lineage>
</organism>
<dbReference type="GO" id="GO:0061599">
    <property type="term" value="F:molybdopterin molybdotransferase activity"/>
    <property type="evidence" value="ECO:0007669"/>
    <property type="project" value="UniProtKB-UniRule"/>
</dbReference>
<dbReference type="SUPFAM" id="SSF63867">
    <property type="entry name" value="MoeA C-terminal domain-like"/>
    <property type="match status" value="1"/>
</dbReference>
<dbReference type="InterPro" id="IPR036425">
    <property type="entry name" value="MoaB/Mog-like_dom_sf"/>
</dbReference>
<dbReference type="GO" id="GO:0006777">
    <property type="term" value="P:Mo-molybdopterin cofactor biosynthetic process"/>
    <property type="evidence" value="ECO:0007669"/>
    <property type="project" value="UniProtKB-UniRule"/>
</dbReference>
<gene>
    <name evidence="15" type="ORF">AXX12_13835</name>
</gene>
<evidence type="ECO:0000256" key="9">
    <source>
        <dbReference type="ARBA" id="ARBA00022723"/>
    </source>
</evidence>
<keyword evidence="8 13" id="KW-0808">Transferase</keyword>
<evidence type="ECO:0000256" key="10">
    <source>
        <dbReference type="ARBA" id="ARBA00022842"/>
    </source>
</evidence>
<evidence type="ECO:0000256" key="6">
    <source>
        <dbReference type="ARBA" id="ARBA00021108"/>
    </source>
</evidence>
<evidence type="ECO:0000256" key="12">
    <source>
        <dbReference type="ARBA" id="ARBA00047317"/>
    </source>
</evidence>
<keyword evidence="7 13" id="KW-0500">Molybdenum</keyword>
<dbReference type="FunFam" id="3.40.980.10:FF:000004">
    <property type="entry name" value="Molybdopterin molybdenumtransferase"/>
    <property type="match status" value="1"/>
</dbReference>
<evidence type="ECO:0000256" key="11">
    <source>
        <dbReference type="ARBA" id="ARBA00023150"/>
    </source>
</evidence>
<comment type="caution">
    <text evidence="15">The sequence shown here is derived from an EMBL/GenBank/DDBJ whole genome shotgun (WGS) entry which is preliminary data.</text>
</comment>
<dbReference type="InterPro" id="IPR001453">
    <property type="entry name" value="MoaB/Mog_dom"/>
</dbReference>
<evidence type="ECO:0000259" key="14">
    <source>
        <dbReference type="SMART" id="SM00852"/>
    </source>
</evidence>
<proteinExistence type="inferred from homology"/>
<dbReference type="AlphaFoldDB" id="A0A154BN12"/>
<keyword evidence="10 13" id="KW-0460">Magnesium</keyword>
<evidence type="ECO:0000313" key="16">
    <source>
        <dbReference type="Proteomes" id="UP000076268"/>
    </source>
</evidence>
<comment type="catalytic activity">
    <reaction evidence="12">
        <text>adenylyl-molybdopterin + molybdate = Mo-molybdopterin + AMP + H(+)</text>
        <dbReference type="Rhea" id="RHEA:35047"/>
        <dbReference type="ChEBI" id="CHEBI:15378"/>
        <dbReference type="ChEBI" id="CHEBI:36264"/>
        <dbReference type="ChEBI" id="CHEBI:62727"/>
        <dbReference type="ChEBI" id="CHEBI:71302"/>
        <dbReference type="ChEBI" id="CHEBI:456215"/>
        <dbReference type="EC" id="2.10.1.1"/>
    </reaction>
</comment>
<dbReference type="CDD" id="cd00887">
    <property type="entry name" value="MoeA"/>
    <property type="match status" value="1"/>
</dbReference>
<protein>
    <recommendedName>
        <fullName evidence="6 13">Molybdopterin molybdenumtransferase</fullName>
        <ecNumber evidence="5 13">2.10.1.1</ecNumber>
    </recommendedName>
</protein>
<evidence type="ECO:0000256" key="4">
    <source>
        <dbReference type="ARBA" id="ARBA00010763"/>
    </source>
</evidence>
<sequence length="401" mass="42820">MVLPLESARKILLAATEVITAERIPLEVCWHRVLAERIVSDLDFPPFDRSPLDGYALLASEVCQASHAAPVALKLIETIPAGAVPKKTIENGTASRIMTGAPIPQGATGVVRLEDTEQSGDIVRLFAGEGAEKSICRQGEEIFCGEEVLFPGMLINPGVMGLLAALGVANPLVYRRPRVALLATGSEIVGIDQRLAPGKIRNSNSFMLSAQVSEAGGVAYLLGTAGDSVEVIDEMLVSTQECDLVVTTGGASVGDYDLIGEAFEKQGITILFERVGIKPGMPVIAGIKDNKLYIGLSGNPAAASIAFEQLVRPVLLKMGGCRDFTRQRLKAYLLEPYEKSSNVPRFIWAQWRQDGDQLWVKPLGLQGNGMLKSTCHANALIIIPANSPPLAAGAEVEIELL</sequence>
<dbReference type="Proteomes" id="UP000076268">
    <property type="component" value="Unassembled WGS sequence"/>
</dbReference>
<comment type="cofactor">
    <cofactor evidence="1 13">
        <name>Mg(2+)</name>
        <dbReference type="ChEBI" id="CHEBI:18420"/>
    </cofactor>
</comment>
<dbReference type="Pfam" id="PF03453">
    <property type="entry name" value="MoeA_N"/>
    <property type="match status" value="1"/>
</dbReference>
<dbReference type="RefSeq" id="WP_066244852.1">
    <property type="nucleotide sequence ID" value="NZ_LSGP01000025.1"/>
</dbReference>
<dbReference type="UniPathway" id="UPA00344"/>
<dbReference type="InterPro" id="IPR036688">
    <property type="entry name" value="MoeA_C_domain_IV_sf"/>
</dbReference>
<keyword evidence="11 13" id="KW-0501">Molybdenum cofactor biosynthesis</keyword>
<evidence type="ECO:0000256" key="13">
    <source>
        <dbReference type="RuleBase" id="RU365090"/>
    </source>
</evidence>
<dbReference type="InterPro" id="IPR005110">
    <property type="entry name" value="MoeA_linker/N"/>
</dbReference>
<dbReference type="Pfam" id="PF03454">
    <property type="entry name" value="MoeA_C"/>
    <property type="match status" value="1"/>
</dbReference>
<keyword evidence="9 13" id="KW-0479">Metal-binding</keyword>
<dbReference type="InterPro" id="IPR036135">
    <property type="entry name" value="MoeA_linker/N_sf"/>
</dbReference>
<dbReference type="NCBIfam" id="NF045515">
    <property type="entry name" value="Glp_gephyrin"/>
    <property type="match status" value="1"/>
</dbReference>
<evidence type="ECO:0000256" key="8">
    <source>
        <dbReference type="ARBA" id="ARBA00022679"/>
    </source>
</evidence>
<dbReference type="GO" id="GO:0046872">
    <property type="term" value="F:metal ion binding"/>
    <property type="evidence" value="ECO:0007669"/>
    <property type="project" value="UniProtKB-UniRule"/>
</dbReference>
<evidence type="ECO:0000256" key="5">
    <source>
        <dbReference type="ARBA" id="ARBA00013269"/>
    </source>
</evidence>
<accession>A0A154BN12</accession>
<evidence type="ECO:0000313" key="15">
    <source>
        <dbReference type="EMBL" id="KYZ75240.1"/>
    </source>
</evidence>
<dbReference type="OrthoDB" id="9804758at2"/>
<evidence type="ECO:0000256" key="7">
    <source>
        <dbReference type="ARBA" id="ARBA00022505"/>
    </source>
</evidence>
<dbReference type="InterPro" id="IPR005111">
    <property type="entry name" value="MoeA_C_domain_IV"/>
</dbReference>
<comment type="pathway">
    <text evidence="3 13">Cofactor biosynthesis; molybdopterin biosynthesis.</text>
</comment>